<dbReference type="GO" id="GO:0008616">
    <property type="term" value="P:tRNA queuosine(34) biosynthetic process"/>
    <property type="evidence" value="ECO:0007669"/>
    <property type="project" value="UniProtKB-UniRule"/>
</dbReference>
<dbReference type="Proteomes" id="UP000461768">
    <property type="component" value="Unassembled WGS sequence"/>
</dbReference>
<evidence type="ECO:0000256" key="3">
    <source>
        <dbReference type="ARBA" id="ARBA00008207"/>
    </source>
</evidence>
<proteinExistence type="inferred from homology"/>
<evidence type="ECO:0000256" key="16">
    <source>
        <dbReference type="ARBA" id="ARBA00047415"/>
    </source>
</evidence>
<dbReference type="GO" id="GO:0052693">
    <property type="term" value="F:epoxyqueuosine reductase activity"/>
    <property type="evidence" value="ECO:0007669"/>
    <property type="project" value="UniProtKB-UniRule"/>
</dbReference>
<gene>
    <name evidence="17" type="primary">queH</name>
    <name evidence="18" type="ORF">F7O84_06135</name>
</gene>
<feature type="binding site" evidence="17">
    <location>
        <position position="32"/>
    </location>
    <ligand>
        <name>[4Fe-4S] cluster</name>
        <dbReference type="ChEBI" id="CHEBI:49883"/>
    </ligand>
</feature>
<evidence type="ECO:0000256" key="2">
    <source>
        <dbReference type="ARBA" id="ARBA00004691"/>
    </source>
</evidence>
<protein>
    <recommendedName>
        <fullName evidence="5 17">Epoxyqueuosine reductase QueH</fullName>
        <ecNumber evidence="4 17">1.17.99.6</ecNumber>
    </recommendedName>
    <alternativeName>
        <fullName evidence="15 17">Queuosine biosynthesis protein QueH</fullName>
    </alternativeName>
</protein>
<evidence type="ECO:0000256" key="1">
    <source>
        <dbReference type="ARBA" id="ARBA00002268"/>
    </source>
</evidence>
<dbReference type="EMBL" id="WAGX01000004">
    <property type="protein sequence ID" value="KAB1439957.1"/>
    <property type="molecule type" value="Genomic_DNA"/>
</dbReference>
<feature type="disulfide bond" description="Redox-active" evidence="17">
    <location>
        <begin position="195"/>
        <end position="197"/>
    </location>
</feature>
<accession>A0A7V7UCZ4</accession>
<dbReference type="EC" id="1.17.99.6" evidence="4 17"/>
<comment type="pathway">
    <text evidence="2 17">tRNA modification; tRNA-queuosine biosynthesis.</text>
</comment>
<reference evidence="18 19" key="2">
    <citation type="submission" date="2020-02" db="EMBL/GenBank/DDBJ databases">
        <title>Candidatus Galacturonibacter soehngenii shows hetero-acetogenic catabolism of galacturonic acid but lacks a canonical carbon monoxide dehydrogenase/acetyl-CoA synthase complex.</title>
        <authorList>
            <person name="Diender M."/>
            <person name="Stouten G.R."/>
            <person name="Petersen J.F."/>
            <person name="Nielsen P.H."/>
            <person name="Dueholm M.S."/>
            <person name="Pronk J.T."/>
            <person name="Van Loosdrecht M.C.M."/>
        </authorList>
    </citation>
    <scope>NUCLEOTIDE SEQUENCE [LARGE SCALE GENOMIC DNA]</scope>
    <source>
        <strain evidence="18">GalUA</strain>
    </source>
</reference>
<dbReference type="HAMAP" id="MF_02089">
    <property type="entry name" value="QueH"/>
    <property type="match status" value="1"/>
</dbReference>
<evidence type="ECO:0000256" key="8">
    <source>
        <dbReference type="ARBA" id="ARBA00022723"/>
    </source>
</evidence>
<reference evidence="18 19" key="1">
    <citation type="submission" date="2019-09" db="EMBL/GenBank/DDBJ databases">
        <authorList>
            <person name="Valk L.C."/>
        </authorList>
    </citation>
    <scope>NUCLEOTIDE SEQUENCE [LARGE SCALE GENOMIC DNA]</scope>
    <source>
        <strain evidence="18">GalUA</strain>
    </source>
</reference>
<comment type="similarity">
    <text evidence="3 17">Belongs to the QueH family.</text>
</comment>
<keyword evidence="9 17" id="KW-0671">Queuosine biosynthesis</keyword>
<dbReference type="AlphaFoldDB" id="A0A7V7UCZ4"/>
<keyword evidence="10 17" id="KW-0560">Oxidoreductase</keyword>
<comment type="function">
    <text evidence="1 17">Catalyzes the conversion of epoxyqueuosine (oQ) to queuosine (Q), which is a hypermodified base found in the wobble positions of tRNA(Asp), tRNA(Asn), tRNA(His) and tRNA(Tyr).</text>
</comment>
<evidence type="ECO:0000256" key="17">
    <source>
        <dbReference type="HAMAP-Rule" id="MF_02089"/>
    </source>
</evidence>
<evidence type="ECO:0000256" key="5">
    <source>
        <dbReference type="ARBA" id="ARBA00016895"/>
    </source>
</evidence>
<keyword evidence="19" id="KW-1185">Reference proteome</keyword>
<dbReference type="RefSeq" id="WP_151143044.1">
    <property type="nucleotide sequence ID" value="NZ_WAGX01000004.1"/>
</dbReference>
<evidence type="ECO:0000256" key="6">
    <source>
        <dbReference type="ARBA" id="ARBA00022485"/>
    </source>
</evidence>
<evidence type="ECO:0000256" key="12">
    <source>
        <dbReference type="ARBA" id="ARBA00023014"/>
    </source>
</evidence>
<feature type="binding site" evidence="17">
    <location>
        <position position="113"/>
    </location>
    <ligand>
        <name>[4Fe-4S] cluster</name>
        <dbReference type="ChEBI" id="CHEBI:49883"/>
    </ligand>
</feature>
<dbReference type="PANTHER" id="PTHR36701">
    <property type="entry name" value="EPOXYQUEUOSINE REDUCTASE QUEH"/>
    <property type="match status" value="1"/>
</dbReference>
<feature type="binding site" evidence="17">
    <location>
        <position position="31"/>
    </location>
    <ligand>
        <name>[4Fe-4S] cluster</name>
        <dbReference type="ChEBI" id="CHEBI:49883"/>
    </ligand>
</feature>
<keyword evidence="8 17" id="KW-0479">Metal-binding</keyword>
<evidence type="ECO:0000256" key="4">
    <source>
        <dbReference type="ARBA" id="ARBA00012622"/>
    </source>
</evidence>
<name>A0A7V7UCZ4_9FIRM</name>
<keyword evidence="13 17" id="KW-1015">Disulfide bond</keyword>
<feature type="binding site" evidence="17">
    <location>
        <position position="116"/>
    </location>
    <ligand>
        <name>[4Fe-4S] cluster</name>
        <dbReference type="ChEBI" id="CHEBI:49883"/>
    </ligand>
</feature>
<dbReference type="PANTHER" id="PTHR36701:SF1">
    <property type="entry name" value="EPOXYQUEUOSINE REDUCTASE QUEH"/>
    <property type="match status" value="1"/>
</dbReference>
<dbReference type="OrthoDB" id="9801033at2"/>
<evidence type="ECO:0000313" key="18">
    <source>
        <dbReference type="EMBL" id="KAB1439957.1"/>
    </source>
</evidence>
<keyword evidence="12 17" id="KW-0411">Iron-sulfur</keyword>
<evidence type="ECO:0000256" key="14">
    <source>
        <dbReference type="ARBA" id="ARBA00023284"/>
    </source>
</evidence>
<dbReference type="UniPathway" id="UPA00392"/>
<organism evidence="18 19">
    <name type="scientific">Candidatus Galacturonatibacter soehngenii</name>
    <dbReference type="NCBI Taxonomy" id="2307010"/>
    <lineage>
        <taxon>Bacteria</taxon>
        <taxon>Bacillati</taxon>
        <taxon>Bacillota</taxon>
        <taxon>Clostridia</taxon>
        <taxon>Lachnospirales</taxon>
        <taxon>Lachnospiraceae</taxon>
        <taxon>Candidatus Galacturonatibacter</taxon>
    </lineage>
</organism>
<evidence type="ECO:0000256" key="11">
    <source>
        <dbReference type="ARBA" id="ARBA00023004"/>
    </source>
</evidence>
<keyword evidence="6 17" id="KW-0004">4Fe-4S</keyword>
<dbReference type="InterPro" id="IPR003828">
    <property type="entry name" value="QueH"/>
</dbReference>
<evidence type="ECO:0000256" key="10">
    <source>
        <dbReference type="ARBA" id="ARBA00023002"/>
    </source>
</evidence>
<evidence type="ECO:0000256" key="7">
    <source>
        <dbReference type="ARBA" id="ARBA00022694"/>
    </source>
</evidence>
<evidence type="ECO:0000313" key="19">
    <source>
        <dbReference type="Proteomes" id="UP000461768"/>
    </source>
</evidence>
<comment type="catalytic activity">
    <reaction evidence="16 17">
        <text>epoxyqueuosine(34) in tRNA + AH2 = queuosine(34) in tRNA + A + H2O</text>
        <dbReference type="Rhea" id="RHEA:32159"/>
        <dbReference type="Rhea" id="RHEA-COMP:18571"/>
        <dbReference type="Rhea" id="RHEA-COMP:18582"/>
        <dbReference type="ChEBI" id="CHEBI:13193"/>
        <dbReference type="ChEBI" id="CHEBI:15377"/>
        <dbReference type="ChEBI" id="CHEBI:17499"/>
        <dbReference type="ChEBI" id="CHEBI:194431"/>
        <dbReference type="ChEBI" id="CHEBI:194443"/>
        <dbReference type="EC" id="1.17.99.6"/>
    </reaction>
</comment>
<keyword evidence="11 17" id="KW-0408">Iron</keyword>
<dbReference type="GO" id="GO:0046872">
    <property type="term" value="F:metal ion binding"/>
    <property type="evidence" value="ECO:0007669"/>
    <property type="project" value="UniProtKB-KW"/>
</dbReference>
<evidence type="ECO:0000256" key="9">
    <source>
        <dbReference type="ARBA" id="ARBA00022785"/>
    </source>
</evidence>
<sequence length="207" mass="24454">MNVLNYQKELDRVIQQLQTEEKTPSLLLHSCCAPCSSYVLEYLSQYFKITIFYYNPNIYPASEYERRVIEQKELIKAIPAKHEIQFMTGEYDTKAFYEIAKGLENEKEGGQRCFSCYELRLRNTAKLAKEKNFDYFTTTLSISPMKNAGKLNEIGSILEKELKVNYLYSDFKKKNGYKRSIELSKEFDLYRQDYCGCIFSIRNKEEK</sequence>
<keyword evidence="14 17" id="KW-0676">Redox-active center</keyword>
<evidence type="ECO:0000256" key="13">
    <source>
        <dbReference type="ARBA" id="ARBA00023157"/>
    </source>
</evidence>
<comment type="caution">
    <text evidence="18">The sequence shown here is derived from an EMBL/GenBank/DDBJ whole genome shotgun (WGS) entry which is preliminary data.</text>
</comment>
<dbReference type="Pfam" id="PF02677">
    <property type="entry name" value="QueH"/>
    <property type="match status" value="1"/>
</dbReference>
<evidence type="ECO:0000256" key="15">
    <source>
        <dbReference type="ARBA" id="ARBA00031446"/>
    </source>
</evidence>
<keyword evidence="7 17" id="KW-0819">tRNA processing</keyword>
<dbReference type="GO" id="GO:0051539">
    <property type="term" value="F:4 iron, 4 sulfur cluster binding"/>
    <property type="evidence" value="ECO:0007669"/>
    <property type="project" value="UniProtKB-UniRule"/>
</dbReference>